<dbReference type="PROSITE" id="PS50222">
    <property type="entry name" value="EF_HAND_2"/>
    <property type="match status" value="2"/>
</dbReference>
<dbReference type="RefSeq" id="WP_112718170.1">
    <property type="nucleotide sequence ID" value="NZ_LS483250.1"/>
</dbReference>
<keyword evidence="3" id="KW-0732">Signal</keyword>
<dbReference type="Gene3D" id="1.10.238.10">
    <property type="entry name" value="EF-hand"/>
    <property type="match status" value="3"/>
</dbReference>
<evidence type="ECO:0000256" key="2">
    <source>
        <dbReference type="ARBA" id="ARBA00022737"/>
    </source>
</evidence>
<dbReference type="PANTHER" id="PTHR10827">
    <property type="entry name" value="RETICULOCALBIN"/>
    <property type="match status" value="1"/>
</dbReference>
<reference evidence="6" key="1">
    <citation type="submission" date="2018-05" db="EMBL/GenBank/DDBJ databases">
        <authorList>
            <person name="Cea G.-C."/>
            <person name="William W."/>
        </authorList>
    </citation>
    <scope>NUCLEOTIDE SEQUENCE [LARGE SCALE GENOMIC DNA]</scope>
    <source>
        <strain evidence="6">DB21MT 5</strain>
    </source>
</reference>
<organism evidence="5 6">
    <name type="scientific">Moritella yayanosii</name>
    <dbReference type="NCBI Taxonomy" id="69539"/>
    <lineage>
        <taxon>Bacteria</taxon>
        <taxon>Pseudomonadati</taxon>
        <taxon>Pseudomonadota</taxon>
        <taxon>Gammaproteobacteria</taxon>
        <taxon>Alteromonadales</taxon>
        <taxon>Moritellaceae</taxon>
        <taxon>Moritella</taxon>
    </lineage>
</organism>
<dbReference type="OrthoDB" id="6400010at2"/>
<feature type="chain" id="PRO_5016352909" description="EF-hand domain-containing protein" evidence="3">
    <location>
        <begin position="25"/>
        <end position="131"/>
    </location>
</feature>
<dbReference type="SMART" id="SM00054">
    <property type="entry name" value="EFh"/>
    <property type="match status" value="2"/>
</dbReference>
<dbReference type="AlphaFoldDB" id="A0A330M2J2"/>
<dbReference type="Pfam" id="PF13202">
    <property type="entry name" value="EF-hand_5"/>
    <property type="match status" value="2"/>
</dbReference>
<name>A0A330M2J2_9GAMM</name>
<dbReference type="SUPFAM" id="SSF47473">
    <property type="entry name" value="EF-hand"/>
    <property type="match status" value="1"/>
</dbReference>
<keyword evidence="1" id="KW-0479">Metal-binding</keyword>
<dbReference type="Proteomes" id="UP000250163">
    <property type="component" value="Chromosome MORIYA"/>
</dbReference>
<accession>A0A330M2J2</accession>
<protein>
    <recommendedName>
        <fullName evidence="4">EF-hand domain-containing protein</fullName>
    </recommendedName>
</protein>
<dbReference type="CDD" id="cd00051">
    <property type="entry name" value="EFh"/>
    <property type="match status" value="1"/>
</dbReference>
<feature type="domain" description="EF-hand" evidence="4">
    <location>
        <begin position="99"/>
        <end position="131"/>
    </location>
</feature>
<evidence type="ECO:0000259" key="4">
    <source>
        <dbReference type="PROSITE" id="PS50222"/>
    </source>
</evidence>
<evidence type="ECO:0000256" key="3">
    <source>
        <dbReference type="SAM" id="SignalP"/>
    </source>
</evidence>
<dbReference type="PANTHER" id="PTHR10827:SF98">
    <property type="entry name" value="45 KDA CALCIUM-BINDING PROTEIN"/>
    <property type="match status" value="1"/>
</dbReference>
<feature type="signal peptide" evidence="3">
    <location>
        <begin position="1"/>
        <end position="24"/>
    </location>
</feature>
<dbReference type="InterPro" id="IPR002048">
    <property type="entry name" value="EF_hand_dom"/>
</dbReference>
<dbReference type="InterPro" id="IPR018247">
    <property type="entry name" value="EF_Hand_1_Ca_BS"/>
</dbReference>
<evidence type="ECO:0000313" key="5">
    <source>
        <dbReference type="EMBL" id="SQD80675.1"/>
    </source>
</evidence>
<proteinExistence type="predicted"/>
<evidence type="ECO:0000256" key="1">
    <source>
        <dbReference type="ARBA" id="ARBA00022723"/>
    </source>
</evidence>
<gene>
    <name evidence="5" type="ORF">MORIYA_4223</name>
</gene>
<dbReference type="Pfam" id="PF13499">
    <property type="entry name" value="EF-hand_7"/>
    <property type="match status" value="1"/>
</dbReference>
<dbReference type="GO" id="GO:0005509">
    <property type="term" value="F:calcium ion binding"/>
    <property type="evidence" value="ECO:0007669"/>
    <property type="project" value="InterPro"/>
</dbReference>
<evidence type="ECO:0000313" key="6">
    <source>
        <dbReference type="Proteomes" id="UP000250163"/>
    </source>
</evidence>
<keyword evidence="6" id="KW-1185">Reference proteome</keyword>
<dbReference type="KEGG" id="mya:MORIYA_4223"/>
<feature type="domain" description="EF-hand" evidence="4">
    <location>
        <begin position="51"/>
        <end position="86"/>
    </location>
</feature>
<dbReference type="PROSITE" id="PS00018">
    <property type="entry name" value="EF_HAND_1"/>
    <property type="match status" value="1"/>
</dbReference>
<keyword evidence="2" id="KW-0677">Repeat</keyword>
<dbReference type="EMBL" id="LS483250">
    <property type="protein sequence ID" value="SQD80675.1"/>
    <property type="molecule type" value="Genomic_DNA"/>
</dbReference>
<sequence>MMKKTFFITAALLTAMTTTTFAYADSDHKQRNHVSFEQIDTNQDGKIAKDEATGRLAAHFDRFDTDNDGFITKAELPNKGRHHKGKMFAKMDTDNNGQISKQEMNQHFDKLDTNGDGFISKDELMKKHKQG</sequence>
<dbReference type="InterPro" id="IPR011992">
    <property type="entry name" value="EF-hand-dom_pair"/>
</dbReference>